<dbReference type="Proteomes" id="UP001212997">
    <property type="component" value="Unassembled WGS sequence"/>
</dbReference>
<organism evidence="2 3">
    <name type="scientific">Meripilus lineatus</name>
    <dbReference type="NCBI Taxonomy" id="2056292"/>
    <lineage>
        <taxon>Eukaryota</taxon>
        <taxon>Fungi</taxon>
        <taxon>Dikarya</taxon>
        <taxon>Basidiomycota</taxon>
        <taxon>Agaricomycotina</taxon>
        <taxon>Agaricomycetes</taxon>
        <taxon>Polyporales</taxon>
        <taxon>Meripilaceae</taxon>
        <taxon>Meripilus</taxon>
    </lineage>
</organism>
<reference evidence="2" key="1">
    <citation type="submission" date="2022-07" db="EMBL/GenBank/DDBJ databases">
        <title>Genome Sequence of Physisporinus lineatus.</title>
        <authorList>
            <person name="Buettner E."/>
        </authorList>
    </citation>
    <scope>NUCLEOTIDE SEQUENCE</scope>
    <source>
        <strain evidence="2">VT162</strain>
    </source>
</reference>
<evidence type="ECO:0000313" key="3">
    <source>
        <dbReference type="Proteomes" id="UP001212997"/>
    </source>
</evidence>
<gene>
    <name evidence="2" type="ORF">NLI96_g7726</name>
</gene>
<feature type="compositionally biased region" description="Gly residues" evidence="1">
    <location>
        <begin position="166"/>
        <end position="178"/>
    </location>
</feature>
<feature type="compositionally biased region" description="Pro residues" evidence="1">
    <location>
        <begin position="53"/>
        <end position="62"/>
    </location>
</feature>
<evidence type="ECO:0000256" key="1">
    <source>
        <dbReference type="SAM" id="MobiDB-lite"/>
    </source>
</evidence>
<feature type="compositionally biased region" description="Basic and acidic residues" evidence="1">
    <location>
        <begin position="186"/>
        <end position="198"/>
    </location>
</feature>
<name>A0AAD5YGZ0_9APHY</name>
<evidence type="ECO:0000313" key="2">
    <source>
        <dbReference type="EMBL" id="KAJ3481347.1"/>
    </source>
</evidence>
<proteinExistence type="predicted"/>
<feature type="compositionally biased region" description="Low complexity" evidence="1">
    <location>
        <begin position="237"/>
        <end position="257"/>
    </location>
</feature>
<keyword evidence="3" id="KW-1185">Reference proteome</keyword>
<feature type="compositionally biased region" description="Polar residues" evidence="1">
    <location>
        <begin position="140"/>
        <end position="155"/>
    </location>
</feature>
<comment type="caution">
    <text evidence="2">The sequence shown here is derived from an EMBL/GenBank/DDBJ whole genome shotgun (WGS) entry which is preliminary data.</text>
</comment>
<feature type="compositionally biased region" description="Low complexity" evidence="1">
    <location>
        <begin position="156"/>
        <end position="165"/>
    </location>
</feature>
<feature type="region of interest" description="Disordered" evidence="1">
    <location>
        <begin position="120"/>
        <end position="288"/>
    </location>
</feature>
<accession>A0AAD5YGZ0</accession>
<feature type="compositionally biased region" description="Pro residues" evidence="1">
    <location>
        <begin position="227"/>
        <end position="236"/>
    </location>
</feature>
<sequence length="733" mass="80798">MGSASPPSLLQRSGSQQRLNALNGAISRNATVKAVPPPTGTEAIMETLLTPQPQTPSKPAPTQPRARNLVPFEADSELWPYPRAPVDERSPDMALGAADAAEVLELDFSDTRALSDPVAFSHSLQQIRHHHHQQQQQQQPNKSIQEQLMGQLQQMSGSGNRNNGNNGDGSGNGSGNGNGKKKSRRERATERQKEREAIENGWDDPNSGKPVVVDLVTRPGAPIAIEVPPPAPPALPQPSSSSSTTQRNQTENQNQSQIPAVGGSTAVNGSGSGRRGNRKGGIDPEELGPMLMRAVEESQRRPARDISRKQFVQEVLGLIYTRSLLVYCIVDQLTVVTFALFLFVAVCGLPVERTQVIRSTPITSFSSHKVSCIPSVEIRGAGLRGITSNAMSIMHVGQFTSVSNPPLQVPTGPGKPLQVQQVQVQQVEGRGTIMASSSAQNSQPRPTRFGRGSDLRDGITFPCFPNCPHEKGGGLYLPVDFTYFRVNPQNHRSPALFSPARHWCFIGEVIDARYFLRLTLIVRDKDGNEVSVWFHDEDRGDRFVKGVQKPKAIETGYGMSGFGISAFCSEDSLEPKDVKKNCTVIGHTFVLLYPQRHEFMDFSEGFKIESRDEYKIIPYSLDKLLSANDSVRSCPPAQICCAEGCEKTESLSLCSGCRISKYCSKVRDIRFIVHPSLVVFNSVTSFSGIQEHQFAHWKSHKEPCKIFGVLRWFWEKDWENFSASFTFDSARVY</sequence>
<feature type="region of interest" description="Disordered" evidence="1">
    <location>
        <begin position="22"/>
        <end position="73"/>
    </location>
</feature>
<dbReference type="EMBL" id="JANAWD010000326">
    <property type="protein sequence ID" value="KAJ3481347.1"/>
    <property type="molecule type" value="Genomic_DNA"/>
</dbReference>
<dbReference type="Gene3D" id="6.10.140.2220">
    <property type="match status" value="1"/>
</dbReference>
<dbReference type="AlphaFoldDB" id="A0AAD5YGZ0"/>
<protein>
    <submittedName>
        <fullName evidence="2">Uncharacterized protein</fullName>
    </submittedName>
</protein>